<keyword evidence="3" id="KW-0862">Zinc</keyword>
<comment type="caution">
    <text evidence="7">The sequence shown here is derived from an EMBL/GenBank/DDBJ whole genome shotgun (WGS) entry which is preliminary data.</text>
</comment>
<dbReference type="InterPro" id="IPR000306">
    <property type="entry name" value="Znf_FYVE"/>
</dbReference>
<name>A0A1X0NT87_9TRYP</name>
<dbReference type="InterPro" id="IPR017455">
    <property type="entry name" value="Znf_FYVE-rel"/>
</dbReference>
<dbReference type="InterPro" id="IPR052113">
    <property type="entry name" value="FYVE-type_Zinc_Finger"/>
</dbReference>
<dbReference type="GO" id="GO:0008270">
    <property type="term" value="F:zinc ion binding"/>
    <property type="evidence" value="ECO:0007669"/>
    <property type="project" value="UniProtKB-KW"/>
</dbReference>
<dbReference type="PANTHER" id="PTHR39490">
    <property type="entry name" value="ARRESTIN DOMAIN-CONTAINING PROTEIN D"/>
    <property type="match status" value="1"/>
</dbReference>
<dbReference type="STRING" id="67003.A0A1X0NT87"/>
<evidence type="ECO:0000256" key="5">
    <source>
        <dbReference type="SAM" id="Coils"/>
    </source>
</evidence>
<evidence type="ECO:0000256" key="3">
    <source>
        <dbReference type="ARBA" id="ARBA00022833"/>
    </source>
</evidence>
<evidence type="ECO:0000256" key="4">
    <source>
        <dbReference type="PROSITE-ProRule" id="PRU00091"/>
    </source>
</evidence>
<proteinExistence type="predicted"/>
<dbReference type="RefSeq" id="XP_028881749.1">
    <property type="nucleotide sequence ID" value="XM_029027139.1"/>
</dbReference>
<evidence type="ECO:0000313" key="8">
    <source>
        <dbReference type="Proteomes" id="UP000192257"/>
    </source>
</evidence>
<dbReference type="SMART" id="SM00064">
    <property type="entry name" value="FYVE"/>
    <property type="match status" value="1"/>
</dbReference>
<evidence type="ECO:0000259" key="6">
    <source>
        <dbReference type="PROSITE" id="PS50178"/>
    </source>
</evidence>
<dbReference type="AlphaFoldDB" id="A0A1X0NT87"/>
<keyword evidence="2 4" id="KW-0863">Zinc-finger</keyword>
<dbReference type="SUPFAM" id="SSF57903">
    <property type="entry name" value="FYVE/PHD zinc finger"/>
    <property type="match status" value="1"/>
</dbReference>
<dbReference type="Proteomes" id="UP000192257">
    <property type="component" value="Unassembled WGS sequence"/>
</dbReference>
<dbReference type="OrthoDB" id="246056at2759"/>
<feature type="domain" description="FYVE-type" evidence="6">
    <location>
        <begin position="14"/>
        <end position="74"/>
    </location>
</feature>
<keyword evidence="5" id="KW-0175">Coiled coil</keyword>
<dbReference type="PANTHER" id="PTHR39490:SF8">
    <property type="entry name" value="ZINC FINGER FYVE DOMAIN-CONTAINING PROTEIN 21"/>
    <property type="match status" value="1"/>
</dbReference>
<dbReference type="InterPro" id="IPR011011">
    <property type="entry name" value="Znf_FYVE_PHD"/>
</dbReference>
<dbReference type="PROSITE" id="PS50178">
    <property type="entry name" value="ZF_FYVE"/>
    <property type="match status" value="1"/>
</dbReference>
<gene>
    <name evidence="7" type="ORF">TM35_000212890</name>
</gene>
<protein>
    <submittedName>
        <fullName evidence="7">Putative zinc finger protein</fullName>
    </submittedName>
</protein>
<keyword evidence="1" id="KW-0479">Metal-binding</keyword>
<dbReference type="VEuPathDB" id="TriTrypDB:TM35_000212890"/>
<evidence type="ECO:0000256" key="2">
    <source>
        <dbReference type="ARBA" id="ARBA00022771"/>
    </source>
</evidence>
<organism evidence="7 8">
    <name type="scientific">Trypanosoma theileri</name>
    <dbReference type="NCBI Taxonomy" id="67003"/>
    <lineage>
        <taxon>Eukaryota</taxon>
        <taxon>Discoba</taxon>
        <taxon>Euglenozoa</taxon>
        <taxon>Kinetoplastea</taxon>
        <taxon>Metakinetoplastina</taxon>
        <taxon>Trypanosomatida</taxon>
        <taxon>Trypanosomatidae</taxon>
        <taxon>Trypanosoma</taxon>
    </lineage>
</organism>
<keyword evidence="8" id="KW-1185">Reference proteome</keyword>
<dbReference type="InterPro" id="IPR013083">
    <property type="entry name" value="Znf_RING/FYVE/PHD"/>
</dbReference>
<feature type="coiled-coil region" evidence="5">
    <location>
        <begin position="78"/>
        <end position="105"/>
    </location>
</feature>
<dbReference type="GeneID" id="39986919"/>
<dbReference type="EMBL" id="NBCO01000021">
    <property type="protein sequence ID" value="ORC87683.1"/>
    <property type="molecule type" value="Genomic_DNA"/>
</dbReference>
<accession>A0A1X0NT87</accession>
<sequence length="310" mass="34997">MLTRRSVLGEWKSDRVILACQKCEVTFTFSCRRHHCRYCGGIFCASCSNIFVQLPQLQTKKPQRICCTCYSLLSKPVLNELSKTEKQLEKNTESLEENFHGISDEASHLTYSTEIVANSTKSVIVESGNKEEAYFNDYCDVDTSSSSDDVSAAIAGVYSSVDDGKRTTSISFIASLQDNLRNSEDADVVNVLLFVSATRYQVICVTVAEGESMMMLVRRLVDSYFRLEKGPFKSFTDVDRDILLEKLKFFTETIVIDDNADAIDVLSQYNHLVLSTLSPLEMMKARDEVPIRYFFCTEHHGDSSLEGMEQ</sequence>
<reference evidence="7 8" key="1">
    <citation type="submission" date="2017-03" db="EMBL/GenBank/DDBJ databases">
        <title>An alternative strategy for trypanosome survival in the mammalian bloodstream revealed through genome and transcriptome analysis of the ubiquitous bovine parasite Trypanosoma (Megatrypanum) theileri.</title>
        <authorList>
            <person name="Kelly S."/>
            <person name="Ivens A."/>
            <person name="Mott A."/>
            <person name="O'Neill E."/>
            <person name="Emms D."/>
            <person name="Macleod O."/>
            <person name="Voorheis P."/>
            <person name="Matthews J."/>
            <person name="Matthews K."/>
            <person name="Carrington M."/>
        </authorList>
    </citation>
    <scope>NUCLEOTIDE SEQUENCE [LARGE SCALE GENOMIC DNA]</scope>
    <source>
        <strain evidence="7">Edinburgh</strain>
    </source>
</reference>
<evidence type="ECO:0000313" key="7">
    <source>
        <dbReference type="EMBL" id="ORC87683.1"/>
    </source>
</evidence>
<dbReference type="Pfam" id="PF01363">
    <property type="entry name" value="FYVE"/>
    <property type="match status" value="1"/>
</dbReference>
<evidence type="ECO:0000256" key="1">
    <source>
        <dbReference type="ARBA" id="ARBA00022723"/>
    </source>
</evidence>
<dbReference type="Gene3D" id="3.30.40.10">
    <property type="entry name" value="Zinc/RING finger domain, C3HC4 (zinc finger)"/>
    <property type="match status" value="1"/>
</dbReference>